<evidence type="ECO:0000313" key="2">
    <source>
        <dbReference type="Proteomes" id="UP000078240"/>
    </source>
</evidence>
<gene>
    <name evidence="1" type="ORF">VFPBJ_00121</name>
</gene>
<dbReference type="EMBL" id="LSBH01000001">
    <property type="protein sequence ID" value="OAQ86081.1"/>
    <property type="molecule type" value="Genomic_DNA"/>
</dbReference>
<dbReference type="AlphaFoldDB" id="A0A179H965"/>
<accession>A0A179H965</accession>
<organism evidence="1 2">
    <name type="scientific">Purpureocillium lilacinum</name>
    <name type="common">Paecilomyces lilacinus</name>
    <dbReference type="NCBI Taxonomy" id="33203"/>
    <lineage>
        <taxon>Eukaryota</taxon>
        <taxon>Fungi</taxon>
        <taxon>Dikarya</taxon>
        <taxon>Ascomycota</taxon>
        <taxon>Pezizomycotina</taxon>
        <taxon>Sordariomycetes</taxon>
        <taxon>Hypocreomycetidae</taxon>
        <taxon>Hypocreales</taxon>
        <taxon>Ophiocordycipitaceae</taxon>
        <taxon>Purpureocillium</taxon>
    </lineage>
</organism>
<reference evidence="1 2" key="1">
    <citation type="submission" date="2016-01" db="EMBL/GenBank/DDBJ databases">
        <title>Biosynthesis of antibiotic leucinostatins and their inhibition on Phytophthora in bio-control Purpureocillium lilacinum.</title>
        <authorList>
            <person name="Wang G."/>
            <person name="Liu Z."/>
            <person name="Lin R."/>
            <person name="Li E."/>
            <person name="Mao Z."/>
            <person name="Ling J."/>
            <person name="Yin W."/>
            <person name="Xie B."/>
        </authorList>
    </citation>
    <scope>NUCLEOTIDE SEQUENCE [LARGE SCALE GENOMIC DNA]</scope>
    <source>
        <strain evidence="1">PLBJ-1</strain>
    </source>
</reference>
<evidence type="ECO:0000313" key="1">
    <source>
        <dbReference type="EMBL" id="OAQ86081.1"/>
    </source>
</evidence>
<sequence>MKECGRRTKGVIWASGSYVYTSIDWERAVRTVNGGIAGGIASNNNTWQIMNSGQTNITGNDLRVMGLIWAVYIVSVEGLNNYRPGLAGQSSSTRYPVGLRPLHERLGDGTRMLLPARRLCGHKLTMTLSCSMIPLMGIRPPLALDTRVYLP</sequence>
<name>A0A179H965_PURLI</name>
<comment type="caution">
    <text evidence="1">The sequence shown here is derived from an EMBL/GenBank/DDBJ whole genome shotgun (WGS) entry which is preliminary data.</text>
</comment>
<protein>
    <submittedName>
        <fullName evidence="1">Uncharacterized protein</fullName>
    </submittedName>
</protein>
<proteinExistence type="predicted"/>
<dbReference type="Proteomes" id="UP000078240">
    <property type="component" value="Unassembled WGS sequence"/>
</dbReference>